<evidence type="ECO:0000256" key="11">
    <source>
        <dbReference type="ARBA" id="ARBA00048639"/>
    </source>
</evidence>
<dbReference type="InterPro" id="IPR013785">
    <property type="entry name" value="Aldolase_TIM"/>
</dbReference>
<dbReference type="GO" id="GO:0006207">
    <property type="term" value="P:'de novo' pyrimidine nucleobase biosynthetic process"/>
    <property type="evidence" value="ECO:0007669"/>
    <property type="project" value="InterPro"/>
</dbReference>
<dbReference type="GO" id="GO:0106430">
    <property type="term" value="F:dihydroorotate dehydrogenase (quinone) activity"/>
    <property type="evidence" value="ECO:0007669"/>
    <property type="project" value="UniProtKB-EC"/>
</dbReference>
<dbReference type="Gene3D" id="3.20.20.70">
    <property type="entry name" value="Aldolase class I"/>
    <property type="match status" value="1"/>
</dbReference>
<dbReference type="PROSITE" id="PS00912">
    <property type="entry name" value="DHODEHASE_2"/>
    <property type="match status" value="1"/>
</dbReference>
<dbReference type="GO" id="GO:0044205">
    <property type="term" value="P:'de novo' UMP biosynthetic process"/>
    <property type="evidence" value="ECO:0007669"/>
    <property type="project" value="UniProtKB-UniPathway"/>
</dbReference>
<comment type="catalytic activity">
    <reaction evidence="11">
        <text>(S)-dihydroorotate + a quinone = orotate + a quinol</text>
        <dbReference type="Rhea" id="RHEA:30187"/>
        <dbReference type="ChEBI" id="CHEBI:24646"/>
        <dbReference type="ChEBI" id="CHEBI:30839"/>
        <dbReference type="ChEBI" id="CHEBI:30864"/>
        <dbReference type="ChEBI" id="CHEBI:132124"/>
        <dbReference type="EC" id="1.3.5.2"/>
    </reaction>
</comment>
<dbReference type="SUPFAM" id="SSF51395">
    <property type="entry name" value="FMN-linked oxidoreductases"/>
    <property type="match status" value="1"/>
</dbReference>
<evidence type="ECO:0000256" key="4">
    <source>
        <dbReference type="ARBA" id="ARBA00005359"/>
    </source>
</evidence>
<gene>
    <name evidence="14" type="ORF">PMALA_019790</name>
</gene>
<dbReference type="InterPro" id="IPR050074">
    <property type="entry name" value="DHO_dehydrogenase"/>
</dbReference>
<evidence type="ECO:0000256" key="2">
    <source>
        <dbReference type="ARBA" id="ARBA00004370"/>
    </source>
</evidence>
<evidence type="ECO:0000256" key="5">
    <source>
        <dbReference type="ARBA" id="ARBA00012791"/>
    </source>
</evidence>
<keyword evidence="7" id="KW-0285">Flavoprotein</keyword>
<dbReference type="InterPro" id="IPR005720">
    <property type="entry name" value="Dihydroorotate_DH_cat"/>
</dbReference>
<keyword evidence="8" id="KW-0288">FMN</keyword>
<feature type="domain" description="Dihydroorotate dehydrogenase catalytic" evidence="13">
    <location>
        <begin position="254"/>
        <end position="581"/>
    </location>
</feature>
<evidence type="ECO:0000313" key="15">
    <source>
        <dbReference type="Proteomes" id="UP000078597"/>
    </source>
</evidence>
<feature type="transmembrane region" description="Helical" evidence="12">
    <location>
        <begin position="186"/>
        <end position="202"/>
    </location>
</feature>
<evidence type="ECO:0000259" key="13">
    <source>
        <dbReference type="Pfam" id="PF01180"/>
    </source>
</evidence>
<evidence type="ECO:0000313" key="14">
    <source>
        <dbReference type="EMBL" id="SBS87523.1"/>
    </source>
</evidence>
<dbReference type="CDD" id="cd04738">
    <property type="entry name" value="DHOD_2_like"/>
    <property type="match status" value="1"/>
</dbReference>
<dbReference type="VEuPathDB" id="PlasmoDB:PmUG01_11059500"/>
<dbReference type="EMBL" id="FLQW01001054">
    <property type="protein sequence ID" value="SBS87523.1"/>
    <property type="molecule type" value="Genomic_DNA"/>
</dbReference>
<evidence type="ECO:0000256" key="3">
    <source>
        <dbReference type="ARBA" id="ARBA00005161"/>
    </source>
</evidence>
<dbReference type="UniPathway" id="UPA00070">
    <property type="reaction ID" value="UER00946"/>
</dbReference>
<proteinExistence type="inferred from homology"/>
<dbReference type="GO" id="GO:0005743">
    <property type="term" value="C:mitochondrial inner membrane"/>
    <property type="evidence" value="ECO:0007669"/>
    <property type="project" value="TreeGrafter"/>
</dbReference>
<keyword evidence="12" id="KW-1133">Transmembrane helix</keyword>
<dbReference type="PANTHER" id="PTHR48109:SF4">
    <property type="entry name" value="DIHYDROOROTATE DEHYDROGENASE (QUINONE), MITOCHONDRIAL"/>
    <property type="match status" value="1"/>
</dbReference>
<evidence type="ECO:0000256" key="9">
    <source>
        <dbReference type="ARBA" id="ARBA00023002"/>
    </source>
</evidence>
<evidence type="ECO:0000256" key="7">
    <source>
        <dbReference type="ARBA" id="ARBA00022630"/>
    </source>
</evidence>
<dbReference type="InterPro" id="IPR001295">
    <property type="entry name" value="Dihydroorotate_DH_CS"/>
</dbReference>
<comment type="similarity">
    <text evidence="4">Belongs to the dihydroorotate dehydrogenase family. Type 2 subfamily.</text>
</comment>
<name>A0A1A8W8L2_PLAMA</name>
<sequence>MIEMLNSCIVTFNRTLRKKEKSYCKMMQNRLCISRLVECKINKFYEMSLWRKSLIGVSSVSKKKMVKSYSNFHADLLLYGKNKKYETIFPLQERLHACAALRLNAHSQAGVYPCSYVCVHLHPPPRSNPVTHFIPNLRAFCSMPHNIIKKNEESVGKTTDNPKQSLEEEMKRIKEKMKRERVKHKKVLFFIFSCIFGLYMYFESYNPEFFMYDVFLKFCLKYIDSELCHDLFLLLGKFRLLPYDTSNDSIYALSNIKDLNFINPFGVAAGFDKNGVSIDSILKLGFSFIEIGTMTPKPQKGNEKPRIFRDNETKSIINSCGFNNIGCDKITTNLIEFRKRQEKDKILSRHIVGVSIGKNKNTINIIDDLSYCIKKIARYADYIAINVSSPNTPGLRDNQESAKLKNIILSVQGEIDKLERGDKNSEVDTALCITNSISNHNDENKLWINTTKRRPLVFVKLSPDLEENDRKKIAQVLLETDIDGMIISNTTIKNFNIKSFENKKGGVSGQKLKDISTNLIAEMYNYTNKKIPIIASGGIFSAEDALEKIEAGASVCQLYSCLVFNGVKTAVKIKRELNNLLYQRGYYNLEEAIGKRHKRGDQRN</sequence>
<dbReference type="Pfam" id="PF01180">
    <property type="entry name" value="DHO_dh"/>
    <property type="match status" value="1"/>
</dbReference>
<dbReference type="Proteomes" id="UP000078597">
    <property type="component" value="Unassembled WGS sequence"/>
</dbReference>
<evidence type="ECO:0000256" key="8">
    <source>
        <dbReference type="ARBA" id="ARBA00022643"/>
    </source>
</evidence>
<dbReference type="NCBIfam" id="NF003652">
    <property type="entry name" value="PRK05286.2-5"/>
    <property type="match status" value="1"/>
</dbReference>
<reference evidence="15" key="1">
    <citation type="submission" date="2016-05" db="EMBL/GenBank/DDBJ databases">
        <authorList>
            <person name="Naeem Raeece"/>
        </authorList>
    </citation>
    <scope>NUCLEOTIDE SEQUENCE [LARGE SCALE GENOMIC DNA]</scope>
</reference>
<evidence type="ECO:0000256" key="12">
    <source>
        <dbReference type="SAM" id="Phobius"/>
    </source>
</evidence>
<accession>A0A1A8W8L2</accession>
<dbReference type="InterPro" id="IPR005719">
    <property type="entry name" value="Dihydroorotate_DH_2"/>
</dbReference>
<comment type="pathway">
    <text evidence="3">Pyrimidine metabolism; UMP biosynthesis via de novo pathway; orotate from (S)-dihydroorotate (quinone route): step 1/1.</text>
</comment>
<keyword evidence="12" id="KW-0812">Transmembrane</keyword>
<evidence type="ECO:0000256" key="10">
    <source>
        <dbReference type="ARBA" id="ARBA00023136"/>
    </source>
</evidence>
<dbReference type="EC" id="1.3.5.2" evidence="5"/>
<dbReference type="PANTHER" id="PTHR48109">
    <property type="entry name" value="DIHYDROOROTATE DEHYDROGENASE (QUINONE), MITOCHONDRIAL-RELATED"/>
    <property type="match status" value="1"/>
</dbReference>
<keyword evidence="9" id="KW-0560">Oxidoreductase</keyword>
<comment type="cofactor">
    <cofactor evidence="1">
        <name>FMN</name>
        <dbReference type="ChEBI" id="CHEBI:58210"/>
    </cofactor>
</comment>
<keyword evidence="10 12" id="KW-0472">Membrane</keyword>
<protein>
    <recommendedName>
        <fullName evidence="6">Dihydroorotate dehydrogenase (quinone), mitochondrial</fullName>
        <ecNumber evidence="5">1.3.5.2</ecNumber>
    </recommendedName>
</protein>
<comment type="subcellular location">
    <subcellularLocation>
        <location evidence="2">Membrane</location>
    </subcellularLocation>
</comment>
<evidence type="ECO:0000256" key="1">
    <source>
        <dbReference type="ARBA" id="ARBA00001917"/>
    </source>
</evidence>
<dbReference type="AlphaFoldDB" id="A0A1A8W8L2"/>
<evidence type="ECO:0000256" key="6">
    <source>
        <dbReference type="ARBA" id="ARBA00017599"/>
    </source>
</evidence>
<organism evidence="14 15">
    <name type="scientific">Plasmodium malariae</name>
    <dbReference type="NCBI Taxonomy" id="5858"/>
    <lineage>
        <taxon>Eukaryota</taxon>
        <taxon>Sar</taxon>
        <taxon>Alveolata</taxon>
        <taxon>Apicomplexa</taxon>
        <taxon>Aconoidasida</taxon>
        <taxon>Haemosporida</taxon>
        <taxon>Plasmodiidae</taxon>
        <taxon>Plasmodium</taxon>
        <taxon>Plasmodium (Plasmodium)</taxon>
    </lineage>
</organism>